<dbReference type="EMBL" id="QDFT01000006">
    <property type="protein sequence ID" value="PVE77828.1"/>
    <property type="molecule type" value="Genomic_DNA"/>
</dbReference>
<accession>A0A2T7WU11</accession>
<feature type="transmembrane region" description="Helical" evidence="2">
    <location>
        <begin position="6"/>
        <end position="28"/>
    </location>
</feature>
<dbReference type="Proteomes" id="UP000244649">
    <property type="component" value="Unassembled WGS sequence"/>
</dbReference>
<keyword evidence="2" id="KW-0472">Membrane</keyword>
<dbReference type="RefSeq" id="WP_116536746.1">
    <property type="nucleotide sequence ID" value="NZ_QDFT01000006.1"/>
</dbReference>
<sequence>MTEIPWLVPVAIAAGVVALLVLAVVVAVRVVRRSPRMRAAASAARAEAIVALGELDDAVDDLDVAFEALDAVEAGDLPADLRRARATAQRTRDRGFSDVLDLSGDTSVAASRRDRARRFAQTFQTQTERVQDARAQLSTWARTHREAADLRAAALRRRDAVVAASGDPAPLLATLRERFDPADRSEAERAAEAASLALSAVDAALEHDDEQQLMVATRALRRAARCLRAVEDEHRIALQAAENAAAEIAAARAEMTDADTAAASRPEACAPDATARLRTARDELDAAATRSARRPREAVAVVARVRAERDRAVGEALTPRRRLEAARAALPGTLACARAALATAEARDAADGIHPPIARRLQLEDARRRLAVARAETDAAPALEAARAAWRALADD</sequence>
<proteinExistence type="predicted"/>
<organism evidence="3 4">
    <name type="scientific">Microbacterium testaceum</name>
    <name type="common">Aureobacterium testaceum</name>
    <name type="synonym">Brevibacterium testaceum</name>
    <dbReference type="NCBI Taxonomy" id="2033"/>
    <lineage>
        <taxon>Bacteria</taxon>
        <taxon>Bacillati</taxon>
        <taxon>Actinomycetota</taxon>
        <taxon>Actinomycetes</taxon>
        <taxon>Micrococcales</taxon>
        <taxon>Microbacteriaceae</taxon>
        <taxon>Microbacterium</taxon>
    </lineage>
</organism>
<reference evidence="3 4" key="1">
    <citation type="submission" date="2018-04" db="EMBL/GenBank/DDBJ databases">
        <authorList>
            <person name="Go L.Y."/>
            <person name="Mitchell J.A."/>
        </authorList>
    </citation>
    <scope>NUCLEOTIDE SEQUENCE [LARGE SCALE GENOMIC DNA]</scope>
    <source>
        <strain evidence="3 4">TPD7010</strain>
    </source>
</reference>
<keyword evidence="2" id="KW-1133">Transmembrane helix</keyword>
<protein>
    <submittedName>
        <fullName evidence="3">Uncharacterized protein</fullName>
    </submittedName>
</protein>
<evidence type="ECO:0000313" key="3">
    <source>
        <dbReference type="EMBL" id="PVE77828.1"/>
    </source>
</evidence>
<keyword evidence="2" id="KW-0812">Transmembrane</keyword>
<comment type="caution">
    <text evidence="3">The sequence shown here is derived from an EMBL/GenBank/DDBJ whole genome shotgun (WGS) entry which is preliminary data.</text>
</comment>
<feature type="coiled-coil region" evidence="1">
    <location>
        <begin position="227"/>
        <end position="261"/>
    </location>
</feature>
<keyword evidence="1" id="KW-0175">Coiled coil</keyword>
<name>A0A2T7WU11_MICTE</name>
<evidence type="ECO:0000256" key="1">
    <source>
        <dbReference type="SAM" id="Coils"/>
    </source>
</evidence>
<gene>
    <name evidence="3" type="ORF">DC432_03775</name>
</gene>
<evidence type="ECO:0000256" key="2">
    <source>
        <dbReference type="SAM" id="Phobius"/>
    </source>
</evidence>
<dbReference type="AlphaFoldDB" id="A0A2T7WU11"/>
<evidence type="ECO:0000313" key="4">
    <source>
        <dbReference type="Proteomes" id="UP000244649"/>
    </source>
</evidence>